<sequence>MIFNFDGMDMSAPPSRICKFYAAARFVHSRPVTVEEAQPVAESGATEVKKEDNNSLEHGIRPIDRIKYRTTMCKFFELGACKRGDACFFAHKEDQLRPSVSLWRTRLCFSFTMRGHCRQGKRCNFAHGKDELLKPMVSEKACDSTMPEPGFVTMAAELPSKDIPVKPLSGTNRRNKIFISPDDQDSSASGIESYTSQGSTEAGLEMPLPNFEGYGQVIGHLSL</sequence>
<evidence type="ECO:0000256" key="4">
    <source>
        <dbReference type="ARBA" id="ARBA00022833"/>
    </source>
</evidence>
<feature type="compositionally biased region" description="Polar residues" evidence="6">
    <location>
        <begin position="186"/>
        <end position="200"/>
    </location>
</feature>
<dbReference type="Pfam" id="PF00642">
    <property type="entry name" value="zf-CCCH"/>
    <property type="match status" value="2"/>
</dbReference>
<dbReference type="PANTHER" id="PTHR12547:SF18">
    <property type="entry name" value="PROTEIN TIS11"/>
    <property type="match status" value="1"/>
</dbReference>
<evidence type="ECO:0000313" key="8">
    <source>
        <dbReference type="EMBL" id="OLQ14940.1"/>
    </source>
</evidence>
<evidence type="ECO:0000256" key="1">
    <source>
        <dbReference type="ARBA" id="ARBA00022723"/>
    </source>
</evidence>
<feature type="zinc finger region" description="C3H1-type" evidence="5">
    <location>
        <begin position="102"/>
        <end position="130"/>
    </location>
</feature>
<keyword evidence="3 5" id="KW-0863">Zinc-finger</keyword>
<evidence type="ECO:0000313" key="9">
    <source>
        <dbReference type="Proteomes" id="UP000186817"/>
    </source>
</evidence>
<dbReference type="OrthoDB" id="301436at2759"/>
<dbReference type="InterPro" id="IPR036855">
    <property type="entry name" value="Znf_CCCH_sf"/>
</dbReference>
<dbReference type="GO" id="GO:0008270">
    <property type="term" value="F:zinc ion binding"/>
    <property type="evidence" value="ECO:0007669"/>
    <property type="project" value="UniProtKB-KW"/>
</dbReference>
<dbReference type="Proteomes" id="UP000186817">
    <property type="component" value="Unassembled WGS sequence"/>
</dbReference>
<dbReference type="EMBL" id="LSRX01000009">
    <property type="protein sequence ID" value="OLQ14940.1"/>
    <property type="molecule type" value="Genomic_DNA"/>
</dbReference>
<dbReference type="Gene3D" id="4.10.1000.10">
    <property type="entry name" value="Zinc finger, CCCH-type"/>
    <property type="match status" value="2"/>
</dbReference>
<reference evidence="8 9" key="1">
    <citation type="submission" date="2016-02" db="EMBL/GenBank/DDBJ databases">
        <title>Genome analysis of coral dinoflagellate symbionts highlights evolutionary adaptations to a symbiotic lifestyle.</title>
        <authorList>
            <person name="Aranda M."/>
            <person name="Li Y."/>
            <person name="Liew Y.J."/>
            <person name="Baumgarten S."/>
            <person name="Simakov O."/>
            <person name="Wilson M."/>
            <person name="Piel J."/>
            <person name="Ashoor H."/>
            <person name="Bougouffa S."/>
            <person name="Bajic V.B."/>
            <person name="Ryu T."/>
            <person name="Ravasi T."/>
            <person name="Bayer T."/>
            <person name="Micklem G."/>
            <person name="Kim H."/>
            <person name="Bhak J."/>
            <person name="Lajeunesse T.C."/>
            <person name="Voolstra C.R."/>
        </authorList>
    </citation>
    <scope>NUCLEOTIDE SEQUENCE [LARGE SCALE GENOMIC DNA]</scope>
    <source>
        <strain evidence="8 9">CCMP2467</strain>
    </source>
</reference>
<evidence type="ECO:0000259" key="7">
    <source>
        <dbReference type="PROSITE" id="PS50103"/>
    </source>
</evidence>
<keyword evidence="1 5" id="KW-0479">Metal-binding</keyword>
<feature type="zinc finger region" description="C3H1-type" evidence="5">
    <location>
        <begin position="67"/>
        <end position="94"/>
    </location>
</feature>
<dbReference type="SUPFAM" id="SSF90229">
    <property type="entry name" value="CCCH zinc finger"/>
    <property type="match status" value="2"/>
</dbReference>
<accession>A0A1Q9F5I5</accession>
<protein>
    <submittedName>
        <fullName evidence="8">mRNA decay factor CTH1</fullName>
    </submittedName>
</protein>
<gene>
    <name evidence="8" type="primary">CTH1</name>
    <name evidence="8" type="ORF">AK812_SmicGene884</name>
</gene>
<dbReference type="PANTHER" id="PTHR12547">
    <property type="entry name" value="CCCH ZINC FINGER/TIS11-RELATED"/>
    <property type="match status" value="1"/>
</dbReference>
<keyword evidence="2" id="KW-0677">Repeat</keyword>
<comment type="caution">
    <text evidence="8">The sequence shown here is derived from an EMBL/GenBank/DDBJ whole genome shotgun (WGS) entry which is preliminary data.</text>
</comment>
<feature type="domain" description="C3H1-type" evidence="7">
    <location>
        <begin position="67"/>
        <end position="94"/>
    </location>
</feature>
<feature type="domain" description="C3H1-type" evidence="7">
    <location>
        <begin position="102"/>
        <end position="130"/>
    </location>
</feature>
<dbReference type="GO" id="GO:0003729">
    <property type="term" value="F:mRNA binding"/>
    <property type="evidence" value="ECO:0007669"/>
    <property type="project" value="InterPro"/>
</dbReference>
<dbReference type="PROSITE" id="PS50103">
    <property type="entry name" value="ZF_C3H1"/>
    <property type="match status" value="2"/>
</dbReference>
<dbReference type="InterPro" id="IPR045877">
    <property type="entry name" value="ZFP36-like"/>
</dbReference>
<organism evidence="8 9">
    <name type="scientific">Symbiodinium microadriaticum</name>
    <name type="common">Dinoflagellate</name>
    <name type="synonym">Zooxanthella microadriatica</name>
    <dbReference type="NCBI Taxonomy" id="2951"/>
    <lineage>
        <taxon>Eukaryota</taxon>
        <taxon>Sar</taxon>
        <taxon>Alveolata</taxon>
        <taxon>Dinophyceae</taxon>
        <taxon>Suessiales</taxon>
        <taxon>Symbiodiniaceae</taxon>
        <taxon>Symbiodinium</taxon>
    </lineage>
</organism>
<dbReference type="SMART" id="SM00356">
    <property type="entry name" value="ZnF_C3H1"/>
    <property type="match status" value="2"/>
</dbReference>
<feature type="region of interest" description="Disordered" evidence="6">
    <location>
        <begin position="177"/>
        <end position="206"/>
    </location>
</feature>
<evidence type="ECO:0000256" key="3">
    <source>
        <dbReference type="ARBA" id="ARBA00022771"/>
    </source>
</evidence>
<evidence type="ECO:0000256" key="2">
    <source>
        <dbReference type="ARBA" id="ARBA00022737"/>
    </source>
</evidence>
<dbReference type="InterPro" id="IPR000571">
    <property type="entry name" value="Znf_CCCH"/>
</dbReference>
<evidence type="ECO:0000256" key="6">
    <source>
        <dbReference type="SAM" id="MobiDB-lite"/>
    </source>
</evidence>
<dbReference type="AlphaFoldDB" id="A0A1Q9F5I5"/>
<keyword evidence="9" id="KW-1185">Reference proteome</keyword>
<keyword evidence="4 5" id="KW-0862">Zinc</keyword>
<name>A0A1Q9F5I5_SYMMI</name>
<proteinExistence type="predicted"/>
<evidence type="ECO:0000256" key="5">
    <source>
        <dbReference type="PROSITE-ProRule" id="PRU00723"/>
    </source>
</evidence>